<dbReference type="Gene3D" id="3.60.21.10">
    <property type="match status" value="1"/>
</dbReference>
<reference evidence="1" key="1">
    <citation type="journal article" date="2022" name="Biotechnol. Bioprocess Eng.">
        <title>Pan-genome Analysis Reveals Comparative Genomic Features of Central Metabolic Pathways in Methylorubrum extorquens.</title>
        <authorList>
            <person name="Lee G.M."/>
            <person name="Scott-Nevros Z.K."/>
            <person name="Lee S.-M."/>
            <person name="Kim D."/>
        </authorList>
    </citation>
    <scope>NUCLEOTIDE SEQUENCE</scope>
    <source>
        <strain evidence="1">ATCC 55366</strain>
    </source>
</reference>
<dbReference type="AlphaFoldDB" id="A0AAX3WJJ9"/>
<dbReference type="SUPFAM" id="SSF56300">
    <property type="entry name" value="Metallo-dependent phosphatases"/>
    <property type="match status" value="1"/>
</dbReference>
<name>A0AAX3WJJ9_METEX</name>
<gene>
    <name evidence="1" type="ORF">KEC54_05115</name>
</gene>
<dbReference type="Proteomes" id="UP001223720">
    <property type="component" value="Chromosome"/>
</dbReference>
<dbReference type="RefSeq" id="WP_012605955.1">
    <property type="nucleotide sequence ID" value="NZ_BJVP01000005.1"/>
</dbReference>
<evidence type="ECO:0000313" key="2">
    <source>
        <dbReference type="Proteomes" id="UP001223720"/>
    </source>
</evidence>
<proteinExistence type="predicted"/>
<sequence length="167" mass="18683">MTIWFTAGHHFGHANILTLRGRPFSDIAEMDEALIGRWNDVVGTGDEIWHLGGFAYRCGPNYGSEVFGRLRGAAKHLVRGSHDRKHTSALPWSSIQDYAEIRYGERTIVLFHWPLQVWHRRQHGSWALNGSSAGQVVPGSCSVDVDSWNFQPVSIEGIVLRMEASAS</sequence>
<organism evidence="1 2">
    <name type="scientific">Methylorubrum extorquens</name>
    <name type="common">Methylobacterium dichloromethanicum</name>
    <name type="synonym">Methylobacterium extorquens</name>
    <dbReference type="NCBI Taxonomy" id="408"/>
    <lineage>
        <taxon>Bacteria</taxon>
        <taxon>Pseudomonadati</taxon>
        <taxon>Pseudomonadota</taxon>
        <taxon>Alphaproteobacteria</taxon>
        <taxon>Hyphomicrobiales</taxon>
        <taxon>Methylobacteriaceae</taxon>
        <taxon>Methylorubrum</taxon>
    </lineage>
</organism>
<accession>A0AAX3WJJ9</accession>
<evidence type="ECO:0000313" key="1">
    <source>
        <dbReference type="EMBL" id="WHQ70984.1"/>
    </source>
</evidence>
<protein>
    <submittedName>
        <fullName evidence="1">Metallophosphoesterase</fullName>
    </submittedName>
</protein>
<dbReference type="EMBL" id="CP073633">
    <property type="protein sequence ID" value="WHQ70984.1"/>
    <property type="molecule type" value="Genomic_DNA"/>
</dbReference>
<dbReference type="InterPro" id="IPR029052">
    <property type="entry name" value="Metallo-depent_PP-like"/>
</dbReference>